<dbReference type="EMBL" id="JAODUP010000420">
    <property type="protein sequence ID" value="KAK2150153.1"/>
    <property type="molecule type" value="Genomic_DNA"/>
</dbReference>
<gene>
    <name evidence="4" type="ORF">LSH36_420g00019</name>
</gene>
<dbReference type="InterPro" id="IPR048701">
    <property type="entry name" value="CIP2A_N"/>
</dbReference>
<evidence type="ECO:0000259" key="3">
    <source>
        <dbReference type="Pfam" id="PF21044"/>
    </source>
</evidence>
<comment type="caution">
    <text evidence="4">The sequence shown here is derived from an EMBL/GenBank/DDBJ whole genome shotgun (WGS) entry which is preliminary data.</text>
</comment>
<dbReference type="InterPro" id="IPR042510">
    <property type="entry name" value="CIP2A"/>
</dbReference>
<keyword evidence="1" id="KW-0175">Coiled coil</keyword>
<evidence type="ECO:0000313" key="4">
    <source>
        <dbReference type="EMBL" id="KAK2150153.1"/>
    </source>
</evidence>
<dbReference type="PANTHER" id="PTHR23161:SF2">
    <property type="entry name" value="PROTEIN CIP2A"/>
    <property type="match status" value="1"/>
</dbReference>
<feature type="domain" description="CIP2A N-terminal" evidence="3">
    <location>
        <begin position="37"/>
        <end position="192"/>
    </location>
</feature>
<dbReference type="Pfam" id="PF21044">
    <property type="entry name" value="CIP2A_N"/>
    <property type="match status" value="1"/>
</dbReference>
<feature type="region of interest" description="Disordered" evidence="2">
    <location>
        <begin position="198"/>
        <end position="239"/>
    </location>
</feature>
<sequence>MYEEILDQGLLNSVSPQTDQVLPVIRVTLSGCDVPEGPMGRKHCIKLIKALQLAILFASDDMLRPLVGAVISTELCTNLIEYQLCNNSIGLKGMRWKPSHDADDWSEDGVGVILYTLDLMMLLRKDVKNMDHHFTQLLQGQRLISYLSYGLLSGIRDYVHIVLKIISYGAPLPEFPIIVLGDNVAALVCQQQSRVQNVADSEATRTPSSLLTDKENIPQSHLRGLSHQKSQTEHASERQLSTSIDELIAKMQNGLQLKDARASEIISVYEHKLQSLQTKESHLQDLLEAKALAMSQADRLITQYRCRMAQNEAEAQKLRLLLQESEKRSEDYREQLNEAMLEQERLSNDLEQMAQDNARLEAIAEEHKELSEAYTEQTQRLENNQRALLTLKAEHHSLSEMHEMLRRHNETLKQQYDVASQQLIEMEEERKNQSKLLKEKEKEIVDLNKALRRCEKDLKKVTKERDELECAIDTMRENLSSTEQAKKELQRQVSALELVCHQHEQALKEKEKIIREQKENIEKHNKIAALIHDITSGKESA</sequence>
<evidence type="ECO:0000313" key="5">
    <source>
        <dbReference type="Proteomes" id="UP001208570"/>
    </source>
</evidence>
<evidence type="ECO:0000256" key="1">
    <source>
        <dbReference type="SAM" id="Coils"/>
    </source>
</evidence>
<proteinExistence type="predicted"/>
<dbReference type="Proteomes" id="UP001208570">
    <property type="component" value="Unassembled WGS sequence"/>
</dbReference>
<accession>A0AAD9JBR4</accession>
<organism evidence="4 5">
    <name type="scientific">Paralvinella palmiformis</name>
    <dbReference type="NCBI Taxonomy" id="53620"/>
    <lineage>
        <taxon>Eukaryota</taxon>
        <taxon>Metazoa</taxon>
        <taxon>Spiralia</taxon>
        <taxon>Lophotrochozoa</taxon>
        <taxon>Annelida</taxon>
        <taxon>Polychaeta</taxon>
        <taxon>Sedentaria</taxon>
        <taxon>Canalipalpata</taxon>
        <taxon>Terebellida</taxon>
        <taxon>Terebelliformia</taxon>
        <taxon>Alvinellidae</taxon>
        <taxon>Paralvinella</taxon>
    </lineage>
</organism>
<feature type="compositionally biased region" description="Polar residues" evidence="2">
    <location>
        <begin position="198"/>
        <end position="211"/>
    </location>
</feature>
<reference evidence="4" key="1">
    <citation type="journal article" date="2023" name="Mol. Biol. Evol.">
        <title>Third-Generation Sequencing Reveals the Adaptive Role of the Epigenome in Three Deep-Sea Polychaetes.</title>
        <authorList>
            <person name="Perez M."/>
            <person name="Aroh O."/>
            <person name="Sun Y."/>
            <person name="Lan Y."/>
            <person name="Juniper S.K."/>
            <person name="Young C.R."/>
            <person name="Angers B."/>
            <person name="Qian P.Y."/>
        </authorList>
    </citation>
    <scope>NUCLEOTIDE SEQUENCE</scope>
    <source>
        <strain evidence="4">P08H-3</strain>
    </source>
</reference>
<dbReference type="PANTHER" id="PTHR23161">
    <property type="entry name" value="PROTEIN CIP2A"/>
    <property type="match status" value="1"/>
</dbReference>
<feature type="coiled-coil region" evidence="1">
    <location>
        <begin position="308"/>
        <end position="527"/>
    </location>
</feature>
<keyword evidence="5" id="KW-1185">Reference proteome</keyword>
<name>A0AAD9JBR4_9ANNE</name>
<evidence type="ECO:0000256" key="2">
    <source>
        <dbReference type="SAM" id="MobiDB-lite"/>
    </source>
</evidence>
<protein>
    <recommendedName>
        <fullName evidence="3">CIP2A N-terminal domain-containing protein</fullName>
    </recommendedName>
</protein>
<dbReference type="AlphaFoldDB" id="A0AAD9JBR4"/>